<sequence length="51" mass="5635">MIEEINVSIDDFSDLTMDELAELSCTPIIEALQTDPDDSADKIVRTFASCI</sequence>
<dbReference type="EMBL" id="FOVH01000015">
    <property type="protein sequence ID" value="SFP58541.1"/>
    <property type="molecule type" value="Genomic_DNA"/>
</dbReference>
<name>A0A1I5RJU6_9ACTN</name>
<dbReference type="STRING" id="1993.SAMN04489713_115140"/>
<keyword evidence="2" id="KW-1185">Reference proteome</keyword>
<reference evidence="1 2" key="1">
    <citation type="submission" date="2016-10" db="EMBL/GenBank/DDBJ databases">
        <authorList>
            <person name="de Groot N.N."/>
        </authorList>
    </citation>
    <scope>NUCLEOTIDE SEQUENCE [LARGE SCALE GENOMIC DNA]</scope>
    <source>
        <strain evidence="1 2">DSM 43067</strain>
    </source>
</reference>
<proteinExistence type="predicted"/>
<dbReference type="RefSeq" id="WP_177287852.1">
    <property type="nucleotide sequence ID" value="NZ_FOVH01000015.1"/>
</dbReference>
<organism evidence="1 2">
    <name type="scientific">Actinomadura madurae</name>
    <dbReference type="NCBI Taxonomy" id="1993"/>
    <lineage>
        <taxon>Bacteria</taxon>
        <taxon>Bacillati</taxon>
        <taxon>Actinomycetota</taxon>
        <taxon>Actinomycetes</taxon>
        <taxon>Streptosporangiales</taxon>
        <taxon>Thermomonosporaceae</taxon>
        <taxon>Actinomadura</taxon>
    </lineage>
</organism>
<gene>
    <name evidence="1" type="ORF">SAMN04489713_115140</name>
</gene>
<dbReference type="InParanoid" id="A0A1I5RJU6"/>
<evidence type="ECO:0000313" key="1">
    <source>
        <dbReference type="EMBL" id="SFP58541.1"/>
    </source>
</evidence>
<evidence type="ECO:0000313" key="2">
    <source>
        <dbReference type="Proteomes" id="UP000183413"/>
    </source>
</evidence>
<dbReference type="Proteomes" id="UP000183413">
    <property type="component" value="Unassembled WGS sequence"/>
</dbReference>
<protein>
    <submittedName>
        <fullName evidence="1">Uncharacterized protein</fullName>
    </submittedName>
</protein>
<dbReference type="AlphaFoldDB" id="A0A1I5RJU6"/>
<accession>A0A1I5RJU6</accession>